<dbReference type="PANTHER" id="PTHR37308:SF1">
    <property type="entry name" value="POLYPRENYL-PHOSPHATE TRANSPORTER"/>
    <property type="match status" value="1"/>
</dbReference>
<dbReference type="AlphaFoldDB" id="A0A1Y4QEB1"/>
<organism evidence="3 4">
    <name type="scientific">Thomasclavelia spiroformis</name>
    <dbReference type="NCBI Taxonomy" id="29348"/>
    <lineage>
        <taxon>Bacteria</taxon>
        <taxon>Bacillati</taxon>
        <taxon>Bacillota</taxon>
        <taxon>Erysipelotrichia</taxon>
        <taxon>Erysipelotrichales</taxon>
        <taxon>Coprobacillaceae</taxon>
        <taxon>Thomasclavelia</taxon>
    </lineage>
</organism>
<feature type="transmembrane region" description="Helical" evidence="1">
    <location>
        <begin position="111"/>
        <end position="129"/>
    </location>
</feature>
<name>A0A1Y4QEB1_9FIRM</name>
<feature type="transmembrane region" description="Helical" evidence="1">
    <location>
        <begin position="198"/>
        <end position="217"/>
    </location>
</feature>
<feature type="transmembrane region" description="Helical" evidence="1">
    <location>
        <begin position="87"/>
        <end position="104"/>
    </location>
</feature>
<dbReference type="Proteomes" id="UP000196258">
    <property type="component" value="Unassembled WGS sequence"/>
</dbReference>
<feature type="transmembrane region" description="Helical" evidence="1">
    <location>
        <begin position="6"/>
        <end position="33"/>
    </location>
</feature>
<reference evidence="4" key="1">
    <citation type="submission" date="2017-04" db="EMBL/GenBank/DDBJ databases">
        <title>Function of individual gut microbiota members based on whole genome sequencing of pure cultures obtained from chicken caecum.</title>
        <authorList>
            <person name="Medvecky M."/>
            <person name="Cejkova D."/>
            <person name="Polansky O."/>
            <person name="Karasova D."/>
            <person name="Kubasova T."/>
            <person name="Cizek A."/>
            <person name="Rychlik I."/>
        </authorList>
    </citation>
    <scope>NUCLEOTIDE SEQUENCE [LARGE SCALE GENOMIC DNA]</scope>
    <source>
        <strain evidence="4">An149</strain>
    </source>
</reference>
<feature type="transmembrane region" description="Helical" evidence="1">
    <location>
        <begin position="229"/>
        <end position="249"/>
    </location>
</feature>
<comment type="caution">
    <text evidence="3">The sequence shown here is derived from an EMBL/GenBank/DDBJ whole genome shotgun (WGS) entry which is preliminary data.</text>
</comment>
<keyword evidence="1" id="KW-0472">Membrane</keyword>
<dbReference type="Proteomes" id="UP000749320">
    <property type="component" value="Unassembled WGS sequence"/>
</dbReference>
<keyword evidence="1" id="KW-1133">Transmembrane helix</keyword>
<gene>
    <name evidence="3" type="ORF">B5E91_13245</name>
    <name evidence="2" type="ORF">K8V91_09275</name>
</gene>
<evidence type="ECO:0000313" key="2">
    <source>
        <dbReference type="EMBL" id="HJF41101.1"/>
    </source>
</evidence>
<reference evidence="2" key="4">
    <citation type="submission" date="2021-09" db="EMBL/GenBank/DDBJ databases">
        <authorList>
            <person name="Gilroy R."/>
        </authorList>
    </citation>
    <scope>NUCLEOTIDE SEQUENCE</scope>
    <source>
        <strain evidence="2">CHK193-16274</strain>
    </source>
</reference>
<dbReference type="EMBL" id="DYWV01000318">
    <property type="protein sequence ID" value="HJF41101.1"/>
    <property type="molecule type" value="Genomic_DNA"/>
</dbReference>
<dbReference type="RefSeq" id="WP_087258599.1">
    <property type="nucleotide sequence ID" value="NZ_CAJFOD010000058.1"/>
</dbReference>
<dbReference type="PANTHER" id="PTHR37308">
    <property type="entry name" value="INTEGRAL MEMBRANE PROTEIN"/>
    <property type="match status" value="1"/>
</dbReference>
<feature type="transmembrane region" description="Helical" evidence="1">
    <location>
        <begin position="255"/>
        <end position="275"/>
    </location>
</feature>
<reference evidence="2" key="3">
    <citation type="journal article" date="2021" name="PeerJ">
        <title>Extensive microbial diversity within the chicken gut microbiome revealed by metagenomics and culture.</title>
        <authorList>
            <person name="Gilroy R."/>
            <person name="Ravi A."/>
            <person name="Getino M."/>
            <person name="Pursley I."/>
            <person name="Horton D.L."/>
            <person name="Alikhan N.F."/>
            <person name="Baker D."/>
            <person name="Gharbi K."/>
            <person name="Hall N."/>
            <person name="Watson M."/>
            <person name="Adriaenssens E.M."/>
            <person name="Foster-Nyarko E."/>
            <person name="Jarju S."/>
            <person name="Secka A."/>
            <person name="Antonio M."/>
            <person name="Oren A."/>
            <person name="Chaudhuri R.R."/>
            <person name="La Ragione R."/>
            <person name="Hildebrand F."/>
            <person name="Pallen M.J."/>
        </authorList>
    </citation>
    <scope>NUCLEOTIDE SEQUENCE</scope>
    <source>
        <strain evidence="2">CHK193-16274</strain>
    </source>
</reference>
<evidence type="ECO:0000256" key="1">
    <source>
        <dbReference type="SAM" id="Phobius"/>
    </source>
</evidence>
<proteinExistence type="predicted"/>
<reference evidence="3" key="2">
    <citation type="journal article" date="2018" name="BMC Genomics">
        <title>Whole genome sequencing and function prediction of 133 gut anaerobes isolated from chicken caecum in pure cultures.</title>
        <authorList>
            <person name="Medvecky M."/>
            <person name="Cejkova D."/>
            <person name="Polansky O."/>
            <person name="Karasova D."/>
            <person name="Kubasova T."/>
            <person name="Cizek A."/>
            <person name="Rychlik I."/>
        </authorList>
    </citation>
    <scope>NUCLEOTIDE SEQUENCE</scope>
    <source>
        <strain evidence="3">An149</strain>
    </source>
</reference>
<accession>A0A1Y4QEB1</accession>
<dbReference type="EMBL" id="NFLB01000026">
    <property type="protein sequence ID" value="OUQ02912.1"/>
    <property type="molecule type" value="Genomic_DNA"/>
</dbReference>
<evidence type="ECO:0000313" key="4">
    <source>
        <dbReference type="Proteomes" id="UP000196258"/>
    </source>
</evidence>
<evidence type="ECO:0000313" key="3">
    <source>
        <dbReference type="EMBL" id="OUQ02912.1"/>
    </source>
</evidence>
<dbReference type="Pfam" id="PF04018">
    <property type="entry name" value="VCA0040-like"/>
    <property type="match status" value="1"/>
</dbReference>
<dbReference type="InterPro" id="IPR007163">
    <property type="entry name" value="VCA0040-like"/>
</dbReference>
<feature type="transmembrane region" description="Helical" evidence="1">
    <location>
        <begin position="54"/>
        <end position="75"/>
    </location>
</feature>
<keyword evidence="1" id="KW-0812">Transmembrane</keyword>
<protein>
    <submittedName>
        <fullName evidence="3">DUF368 domain-containing protein</fullName>
    </submittedName>
</protein>
<sequence length="279" mass="29917">MLRNIIGGIAIGIANVIPGVSGGTMMVILGIFNRMMDAISGVFKRENPNRKDDIIFIVQVLIGAAVGIIGFAKILEVLFEYCPTQTIYWFIGLIAFSIPLFLKGEMSGQKLAIIPFICGLAIIFVLEFLNPGEGKTVVNPDFPPLSATLFIKMVIIGAVSGATMIMPGVSGSMVLLILGEYYLFKSYLANVTSFSLEVILPLGFMAIGIAIGIVISAKLCSYFTRTHKAGFLSLILGLIVASSLVLIPFDVVYDFNLIITSLVAFAFGGVIVFGLSKIQ</sequence>